<proteinExistence type="predicted"/>
<evidence type="ECO:0000313" key="8">
    <source>
        <dbReference type="Proteomes" id="UP000192319"/>
    </source>
</evidence>
<dbReference type="Gene3D" id="2.60.40.1240">
    <property type="match status" value="1"/>
</dbReference>
<keyword evidence="1" id="KW-0732">Signal</keyword>
<dbReference type="Proteomes" id="UP000192319">
    <property type="component" value="Unassembled WGS sequence"/>
</dbReference>
<feature type="transmembrane region" description="Helical" evidence="3">
    <location>
        <begin position="40"/>
        <end position="64"/>
    </location>
</feature>
<reference evidence="6" key="2">
    <citation type="submission" date="2020-07" db="EMBL/GenBank/DDBJ databases">
        <authorList>
            <person name="Pettersson B.M.F."/>
            <person name="Behra P.R.K."/>
            <person name="Ramesh M."/>
            <person name="Das S."/>
            <person name="Dasgupta S."/>
            <person name="Kirsebom L.A."/>
        </authorList>
    </citation>
    <scope>NUCLEOTIDE SEQUENCE</scope>
    <source>
        <strain evidence="6">CCUG 55640</strain>
    </source>
</reference>
<evidence type="ECO:0000313" key="6">
    <source>
        <dbReference type="EMBL" id="MCV7377552.1"/>
    </source>
</evidence>
<dbReference type="Pfam" id="PF11611">
    <property type="entry name" value="DUF4352"/>
    <property type="match status" value="1"/>
</dbReference>
<feature type="domain" description="DUF4352" evidence="5">
    <location>
        <begin position="115"/>
        <end position="234"/>
    </location>
</feature>
<keyword evidence="3" id="KW-0472">Membrane</keyword>
<keyword evidence="3" id="KW-1133">Transmembrane helix</keyword>
<keyword evidence="8" id="KW-1185">Reference proteome</keyword>
<feature type="region of interest" description="Disordered" evidence="2">
    <location>
        <begin position="79"/>
        <end position="114"/>
    </location>
</feature>
<sequence length="240" mass="24785">MVTPIPPGWYPDPSGVPGTRHWDGYRWGPPSAPPKNKSSAVLIVGIIATVVFVIVVGLILLVAISASIHGKQAAHSSHPAITLPSAPATPAMPSISGPPAPSSKRSAMPPATASLGQEVRDGRFAFTVTSADRSKTAGDLSNQFEIVTAQGEFLNVHMTVLNIGNDAQIFSATNQKLNIGNKIYEANSSAALWTQTLAATINPGNSIQAVVSFDVPPGSSGGTVQLHDSMFSGGVEVALS</sequence>
<organism evidence="6 9">
    <name type="scientific">Mycobacterium alsense</name>
    <dbReference type="NCBI Taxonomy" id="324058"/>
    <lineage>
        <taxon>Bacteria</taxon>
        <taxon>Bacillati</taxon>
        <taxon>Actinomycetota</taxon>
        <taxon>Actinomycetes</taxon>
        <taxon>Mycobacteriales</taxon>
        <taxon>Mycobacteriaceae</taxon>
        <taxon>Mycobacterium</taxon>
    </lineage>
</organism>
<reference evidence="7 8" key="1">
    <citation type="submission" date="2017-02" db="EMBL/GenBank/DDBJ databases">
        <title>The new phylogeny of genus Mycobacterium.</title>
        <authorList>
            <person name="Tortoli E."/>
            <person name="Trovato A."/>
            <person name="Cirillo D.M."/>
        </authorList>
    </citation>
    <scope>NUCLEOTIDE SEQUENCE [LARGE SCALE GENOMIC DNA]</scope>
    <source>
        <strain evidence="7 8">DSM 45230</strain>
    </source>
</reference>
<evidence type="ECO:0000313" key="7">
    <source>
        <dbReference type="EMBL" id="OQZ92925.1"/>
    </source>
</evidence>
<evidence type="ECO:0000313" key="9">
    <source>
        <dbReference type="Proteomes" id="UP001141650"/>
    </source>
</evidence>
<dbReference type="Proteomes" id="UP001141650">
    <property type="component" value="Unassembled WGS sequence"/>
</dbReference>
<dbReference type="Pfam" id="PF10708">
    <property type="entry name" value="DUF2510"/>
    <property type="match status" value="1"/>
</dbReference>
<dbReference type="InterPro" id="IPR018929">
    <property type="entry name" value="DUF2510"/>
</dbReference>
<gene>
    <name evidence="7" type="ORF">BST11_02710</name>
    <name evidence="6" type="ORF">H7K38_02645</name>
</gene>
<evidence type="ECO:0000256" key="1">
    <source>
        <dbReference type="ARBA" id="ARBA00022729"/>
    </source>
</evidence>
<protein>
    <submittedName>
        <fullName evidence="6">DUF4352 domain-containing protein</fullName>
    </submittedName>
</protein>
<evidence type="ECO:0000256" key="2">
    <source>
        <dbReference type="SAM" id="MobiDB-lite"/>
    </source>
</evidence>
<accession>A0AA41XLI8</accession>
<evidence type="ECO:0000259" key="5">
    <source>
        <dbReference type="Pfam" id="PF11611"/>
    </source>
</evidence>
<name>A0AA41XLI8_9MYCO</name>
<dbReference type="EMBL" id="JACKVH010000008">
    <property type="protein sequence ID" value="MCV7377552.1"/>
    <property type="molecule type" value="Genomic_DNA"/>
</dbReference>
<dbReference type="EMBL" id="MVHD01000003">
    <property type="protein sequence ID" value="OQZ92925.1"/>
    <property type="molecule type" value="Genomic_DNA"/>
</dbReference>
<comment type="caution">
    <text evidence="6">The sequence shown here is derived from an EMBL/GenBank/DDBJ whole genome shotgun (WGS) entry which is preliminary data.</text>
</comment>
<dbReference type="AlphaFoldDB" id="A0AA41XLI8"/>
<dbReference type="InterPro" id="IPR029050">
    <property type="entry name" value="Immunoprotect_excell_Ig-like"/>
</dbReference>
<feature type="domain" description="DUF2510" evidence="4">
    <location>
        <begin position="7"/>
        <end position="37"/>
    </location>
</feature>
<keyword evidence="3" id="KW-0812">Transmembrane</keyword>
<dbReference type="InterPro" id="IPR029051">
    <property type="entry name" value="DUF4352"/>
</dbReference>
<reference evidence="6" key="3">
    <citation type="journal article" date="2022" name="BMC Genomics">
        <title>Comparative genome analysis of mycobacteria focusing on tRNA and non-coding RNA.</title>
        <authorList>
            <person name="Behra P.R.K."/>
            <person name="Pettersson B.M.F."/>
            <person name="Ramesh M."/>
            <person name="Das S."/>
            <person name="Dasgupta S."/>
            <person name="Kirsebom L.A."/>
        </authorList>
    </citation>
    <scope>NUCLEOTIDE SEQUENCE</scope>
    <source>
        <strain evidence="6">CCUG 55640</strain>
    </source>
</reference>
<evidence type="ECO:0000259" key="4">
    <source>
        <dbReference type="Pfam" id="PF10708"/>
    </source>
</evidence>
<evidence type="ECO:0000256" key="3">
    <source>
        <dbReference type="SAM" id="Phobius"/>
    </source>
</evidence>